<dbReference type="CDD" id="cd05388">
    <property type="entry name" value="CobB_N"/>
    <property type="match status" value="1"/>
</dbReference>
<gene>
    <name evidence="7" type="primary">cbiA</name>
    <name evidence="10" type="ORF">GCM10007981_02870</name>
</gene>
<organism evidence="10 11">
    <name type="scientific">Thermocladium modestius</name>
    <dbReference type="NCBI Taxonomy" id="62609"/>
    <lineage>
        <taxon>Archaea</taxon>
        <taxon>Thermoproteota</taxon>
        <taxon>Thermoprotei</taxon>
        <taxon>Thermoproteales</taxon>
        <taxon>Thermoproteaceae</taxon>
        <taxon>Thermocladium</taxon>
    </lineage>
</organism>
<dbReference type="PROSITE" id="PS51274">
    <property type="entry name" value="GATASE_COBBQ"/>
    <property type="match status" value="1"/>
</dbReference>
<evidence type="ECO:0000313" key="10">
    <source>
        <dbReference type="EMBL" id="GGP19388.1"/>
    </source>
</evidence>
<keyword evidence="6 7" id="KW-0315">Glutamine amidotransferase</keyword>
<evidence type="ECO:0000313" key="11">
    <source>
        <dbReference type="Proteomes" id="UP000610960"/>
    </source>
</evidence>
<evidence type="ECO:0000256" key="2">
    <source>
        <dbReference type="ARBA" id="ARBA00022598"/>
    </source>
</evidence>
<dbReference type="CDD" id="cd03130">
    <property type="entry name" value="GATase1_CobB"/>
    <property type="match status" value="1"/>
</dbReference>
<dbReference type="NCBIfam" id="TIGR00379">
    <property type="entry name" value="cobB"/>
    <property type="match status" value="1"/>
</dbReference>
<dbReference type="InterPro" id="IPR029062">
    <property type="entry name" value="Class_I_gatase-like"/>
</dbReference>
<feature type="active site" description="Nucleophile" evidence="7">
    <location>
        <position position="321"/>
    </location>
</feature>
<dbReference type="SUPFAM" id="SSF52540">
    <property type="entry name" value="P-loop containing nucleoside triphosphate hydrolases"/>
    <property type="match status" value="1"/>
</dbReference>
<evidence type="ECO:0000256" key="3">
    <source>
        <dbReference type="ARBA" id="ARBA00022741"/>
    </source>
</evidence>
<dbReference type="Gene3D" id="3.40.50.880">
    <property type="match status" value="1"/>
</dbReference>
<comment type="cofactor">
    <cofactor evidence="1 7">
        <name>Mg(2+)</name>
        <dbReference type="ChEBI" id="CHEBI:18420"/>
    </cofactor>
</comment>
<dbReference type="InterPro" id="IPR011698">
    <property type="entry name" value="GATase_3"/>
</dbReference>
<dbReference type="Pfam" id="PF07685">
    <property type="entry name" value="GATase_3"/>
    <property type="match status" value="1"/>
</dbReference>
<sequence>MHFPRAVVAGVSSGVGKTMVSTGIMAALSKKYVVQPFKVGPDFIDITFHKSATGRPSINLDVWLMGSDGVISSFVRSAPAAGISIIEGVMGLFDGELSGNSTMGVARLLSAPVILVLDCSAMGETAGAVVRGFRDVIRGVILNNTSSKSHCDMCRWGVEQLAGVKVLGCVPRDPAVTVPERHLGLRMAHEVPPGFIKGLAKLVEDNVDLDELVRIAYESPEINAAPDGADRVTITDSAAYIAFDSAFNFYYQENIDALERAGFRVRFFSPTAGDVYGSDAGLVIFGGGYPELFLDELAGNQALMNALRRDSAAGLPIYAECGGLMYLSKYIDNGGKRVNMVGLFDVGIEMGRRLTLGYTVLEATRDSLIAARGGELRGHEFHYSSPLLLGPAEFAYVVRRGKGIDGFDGLISHNTLAQYSHLILARSGSIDRLANISNSYNRK</sequence>
<evidence type="ECO:0000256" key="4">
    <source>
        <dbReference type="ARBA" id="ARBA00022840"/>
    </source>
</evidence>
<reference evidence="10" key="1">
    <citation type="journal article" date="2014" name="Int. J. Syst. Evol. Microbiol.">
        <title>Complete genome sequence of Corynebacterium casei LMG S-19264T (=DSM 44701T), isolated from a smear-ripened cheese.</title>
        <authorList>
            <consortium name="US DOE Joint Genome Institute (JGI-PGF)"/>
            <person name="Walter F."/>
            <person name="Albersmeier A."/>
            <person name="Kalinowski J."/>
            <person name="Ruckert C."/>
        </authorList>
    </citation>
    <scope>NUCLEOTIDE SEQUENCE</scope>
    <source>
        <strain evidence="10">JCM 10088</strain>
    </source>
</reference>
<dbReference type="EMBL" id="BMNL01000001">
    <property type="protein sequence ID" value="GGP19388.1"/>
    <property type="molecule type" value="Genomic_DNA"/>
</dbReference>
<comment type="function">
    <text evidence="7">Catalyzes the ATP-dependent amidation of the two carboxylate groups at positions a and c of cobyrinate, using either L-glutamine or ammonia as the nitrogen source.</text>
</comment>
<dbReference type="SUPFAM" id="SSF52317">
    <property type="entry name" value="Class I glutamine amidotransferase-like"/>
    <property type="match status" value="1"/>
</dbReference>
<dbReference type="Gene3D" id="3.40.50.300">
    <property type="entry name" value="P-loop containing nucleotide triphosphate hydrolases"/>
    <property type="match status" value="1"/>
</dbReference>
<dbReference type="GO" id="GO:0042242">
    <property type="term" value="F:cobyrinic acid a,c-diamide synthase activity"/>
    <property type="evidence" value="ECO:0007669"/>
    <property type="project" value="UniProtKB-UniRule"/>
</dbReference>
<dbReference type="Pfam" id="PF01656">
    <property type="entry name" value="CbiA"/>
    <property type="match status" value="1"/>
</dbReference>
<evidence type="ECO:0000256" key="5">
    <source>
        <dbReference type="ARBA" id="ARBA00022842"/>
    </source>
</evidence>
<protein>
    <recommendedName>
        <fullName evidence="7">Cobyrinate a,c-diamide synthase</fullName>
        <ecNumber evidence="7">6.3.5.11</ecNumber>
    </recommendedName>
    <alternativeName>
        <fullName evidence="7">Cobyrinic acid a,c-diamide synthetase</fullName>
    </alternativeName>
</protein>
<evidence type="ECO:0000256" key="7">
    <source>
        <dbReference type="HAMAP-Rule" id="MF_00027"/>
    </source>
</evidence>
<keyword evidence="11" id="KW-1185">Reference proteome</keyword>
<dbReference type="GO" id="GO:0005524">
    <property type="term" value="F:ATP binding"/>
    <property type="evidence" value="ECO:0007669"/>
    <property type="project" value="UniProtKB-UniRule"/>
</dbReference>
<dbReference type="RefSeq" id="WP_188595684.1">
    <property type="nucleotide sequence ID" value="NZ_BMNL01000001.1"/>
</dbReference>
<dbReference type="HAMAP" id="MF_00027">
    <property type="entry name" value="CobB_CbiA"/>
    <property type="match status" value="1"/>
</dbReference>
<dbReference type="PANTHER" id="PTHR43873:SF1">
    <property type="entry name" value="COBYRINATE A,C-DIAMIDE SYNTHASE"/>
    <property type="match status" value="1"/>
</dbReference>
<dbReference type="NCBIfam" id="NF002204">
    <property type="entry name" value="PRK01077.1"/>
    <property type="match status" value="1"/>
</dbReference>
<keyword evidence="2 7" id="KW-0436">Ligase</keyword>
<evidence type="ECO:0000259" key="9">
    <source>
        <dbReference type="Pfam" id="PF07685"/>
    </source>
</evidence>
<dbReference type="GO" id="GO:0009236">
    <property type="term" value="P:cobalamin biosynthetic process"/>
    <property type="evidence" value="ECO:0007669"/>
    <property type="project" value="UniProtKB-UniRule"/>
</dbReference>
<comment type="catalytic activity">
    <reaction evidence="7">
        <text>cob(II)yrinate + 2 L-glutamine + 2 ATP + 2 H2O = cob(II)yrinate a,c diamide + 2 L-glutamate + 2 ADP + 2 phosphate + 2 H(+)</text>
        <dbReference type="Rhea" id="RHEA:26289"/>
        <dbReference type="ChEBI" id="CHEBI:15377"/>
        <dbReference type="ChEBI" id="CHEBI:15378"/>
        <dbReference type="ChEBI" id="CHEBI:29985"/>
        <dbReference type="ChEBI" id="CHEBI:30616"/>
        <dbReference type="ChEBI" id="CHEBI:43474"/>
        <dbReference type="ChEBI" id="CHEBI:58359"/>
        <dbReference type="ChEBI" id="CHEBI:58537"/>
        <dbReference type="ChEBI" id="CHEBI:58894"/>
        <dbReference type="ChEBI" id="CHEBI:456216"/>
        <dbReference type="EC" id="6.3.5.11"/>
    </reaction>
</comment>
<dbReference type="InterPro" id="IPR004484">
    <property type="entry name" value="CbiA/CobB_synth"/>
</dbReference>
<keyword evidence="7" id="KW-0169">Cobalamin biosynthesis</keyword>
<dbReference type="InterPro" id="IPR027417">
    <property type="entry name" value="P-loop_NTPase"/>
</dbReference>
<comment type="caution">
    <text evidence="10">The sequence shown here is derived from an EMBL/GenBank/DDBJ whole genome shotgun (WGS) entry which is preliminary data.</text>
</comment>
<name>A0A830GTY2_9CREN</name>
<keyword evidence="4 7" id="KW-0067">ATP-binding</keyword>
<comment type="miscellaneous">
    <text evidence="7">The a and c carboxylates of cobyrinate are activated for nucleophilic attack via formation of a phosphorylated intermediate by ATP. CbiA catalyzes first the amidation of the c-carboxylate, and then that of the a-carboxylate.</text>
</comment>
<feature type="site" description="Increases nucleophilicity of active site Cys" evidence="7">
    <location>
        <position position="421"/>
    </location>
</feature>
<evidence type="ECO:0000256" key="6">
    <source>
        <dbReference type="ARBA" id="ARBA00022962"/>
    </source>
</evidence>
<accession>A0A830GTY2</accession>
<feature type="domain" description="CobB/CobQ-like glutamine amidotransferase" evidence="9">
    <location>
        <begin position="241"/>
        <end position="426"/>
    </location>
</feature>
<comment type="domain">
    <text evidence="7">Comprises of two domains. The C-terminal domain contains the binding site for glutamine and catalyzes the hydrolysis of this substrate to glutamate and ammonia. The N-terminal domain is anticipated to bind ATP and cobyrinate and catalyzes the ultimate synthesis of the diamide product. The ammonia produced via the glutaminase domain is probably translocated to the adjacent domain via a molecular tunnel, where it reacts with an activated intermediate.</text>
</comment>
<keyword evidence="5 7" id="KW-0460">Magnesium</keyword>
<dbReference type="OrthoDB" id="8896at2157"/>
<dbReference type="AlphaFoldDB" id="A0A830GTY2"/>
<feature type="domain" description="CobQ/CobB/MinD/ParA nucleotide binding" evidence="8">
    <location>
        <begin position="7"/>
        <end position="183"/>
    </location>
</feature>
<proteinExistence type="inferred from homology"/>
<dbReference type="UniPathway" id="UPA00148">
    <property type="reaction ID" value="UER00231"/>
</dbReference>
<reference evidence="10" key="2">
    <citation type="submission" date="2020-09" db="EMBL/GenBank/DDBJ databases">
        <authorList>
            <person name="Sun Q."/>
            <person name="Ohkuma M."/>
        </authorList>
    </citation>
    <scope>NUCLEOTIDE SEQUENCE</scope>
    <source>
        <strain evidence="10">JCM 10088</strain>
    </source>
</reference>
<comment type="pathway">
    <text evidence="7">Cofactor biosynthesis; adenosylcobalamin biosynthesis; cob(II)yrinate a,c-diamide from sirohydrochlorin (anaerobic route): step 10/10.</text>
</comment>
<dbReference type="InterPro" id="IPR002586">
    <property type="entry name" value="CobQ/CobB/MinD/ParA_Nub-bd_dom"/>
</dbReference>
<dbReference type="PANTHER" id="PTHR43873">
    <property type="entry name" value="COBYRINATE A,C-DIAMIDE SYNTHASE"/>
    <property type="match status" value="1"/>
</dbReference>
<evidence type="ECO:0000256" key="1">
    <source>
        <dbReference type="ARBA" id="ARBA00001946"/>
    </source>
</evidence>
<keyword evidence="3 7" id="KW-0547">Nucleotide-binding</keyword>
<dbReference type="Proteomes" id="UP000610960">
    <property type="component" value="Unassembled WGS sequence"/>
</dbReference>
<comment type="similarity">
    <text evidence="7">Belongs to the CobB/CbiA family.</text>
</comment>
<evidence type="ECO:0000259" key="8">
    <source>
        <dbReference type="Pfam" id="PF01656"/>
    </source>
</evidence>
<dbReference type="EC" id="6.3.5.11" evidence="7"/>